<evidence type="ECO:0000313" key="2">
    <source>
        <dbReference type="Proteomes" id="UP000037122"/>
    </source>
</evidence>
<name>A0A0L0P472_CANAR</name>
<protein>
    <submittedName>
        <fullName evidence="1">Uncharacterized protein</fullName>
    </submittedName>
</protein>
<reference evidence="2" key="1">
    <citation type="journal article" date="2015" name="BMC Genomics">
        <title>Draft genome of a commonly misdiagnosed multidrug resistant pathogen Candida auris.</title>
        <authorList>
            <person name="Chatterjee S."/>
            <person name="Alampalli S.V."/>
            <person name="Nageshan R.K."/>
            <person name="Chettiar S.T."/>
            <person name="Joshi S."/>
            <person name="Tatu U.S."/>
        </authorList>
    </citation>
    <scope>NUCLEOTIDE SEQUENCE [LARGE SCALE GENOMIC DNA]</scope>
    <source>
        <strain evidence="2">6684</strain>
    </source>
</reference>
<dbReference type="Proteomes" id="UP000037122">
    <property type="component" value="Unassembled WGS sequence"/>
</dbReference>
<organism evidence="1 2">
    <name type="scientific">Candidozyma auris</name>
    <name type="common">Yeast</name>
    <name type="synonym">Candida auris</name>
    <dbReference type="NCBI Taxonomy" id="498019"/>
    <lineage>
        <taxon>Eukaryota</taxon>
        <taxon>Fungi</taxon>
        <taxon>Dikarya</taxon>
        <taxon>Ascomycota</taxon>
        <taxon>Saccharomycotina</taxon>
        <taxon>Pichiomycetes</taxon>
        <taxon>Metschnikowiaceae</taxon>
        <taxon>Candidozyma</taxon>
    </lineage>
</organism>
<dbReference type="AlphaFoldDB" id="A0A0L0P472"/>
<evidence type="ECO:0000313" key="1">
    <source>
        <dbReference type="EMBL" id="KNE01104.1"/>
    </source>
</evidence>
<comment type="caution">
    <text evidence="1">The sequence shown here is derived from an EMBL/GenBank/DDBJ whole genome shotgun (WGS) entry which is preliminary data.</text>
</comment>
<sequence>MVAKTRSQGAKSWLGLKRMRRNKLVRWANQRFLNKDRNLWQQTLDGSLFLFSILRQQ</sequence>
<proteinExistence type="predicted"/>
<dbReference type="VEuPathDB" id="FungiDB:QG37_01980"/>
<gene>
    <name evidence="1" type="ORF">QG37_01980</name>
</gene>
<dbReference type="EMBL" id="LGST01000016">
    <property type="protein sequence ID" value="KNE01104.1"/>
    <property type="molecule type" value="Genomic_DNA"/>
</dbReference>
<accession>A0A0L0P472</accession>